<proteinExistence type="predicted"/>
<dbReference type="EMBL" id="PDWZ02000006">
    <property type="protein sequence ID" value="KAB2104942.1"/>
    <property type="molecule type" value="Genomic_DNA"/>
</dbReference>
<accession>A0ACB6FKJ2</accession>
<keyword evidence="2" id="KW-1185">Reference proteome</keyword>
<sequence length="70" mass="8011">MYAELQAQEMKLKKKEEAVEEVRVEPEKKRSFLSLCLDQRGNAKVRAACNESTDIIAAMEYLFQERGSTA</sequence>
<gene>
    <name evidence="1" type="ORF">AG0111_0g7010</name>
</gene>
<comment type="caution">
    <text evidence="1">The sequence shown here is derived from an EMBL/GenBank/DDBJ whole genome shotgun (WGS) entry which is preliminary data.</text>
</comment>
<reference evidence="1 2" key="1">
    <citation type="journal article" date="2019" name="bioRxiv">
        <title>Genomics, evolutionary history and diagnostics of the Alternaria alternata species group including apple and Asian pear pathotypes.</title>
        <authorList>
            <person name="Armitage A.D."/>
            <person name="Cockerton H.M."/>
            <person name="Sreenivasaprasad S."/>
            <person name="Woodhall J.W."/>
            <person name="Lane C.R."/>
            <person name="Harrison R.J."/>
            <person name="Clarkson J.P."/>
        </authorList>
    </citation>
    <scope>NUCLEOTIDE SEQUENCE [LARGE SCALE GENOMIC DNA]</scope>
    <source>
        <strain evidence="1 2">FERA 650</strain>
    </source>
</reference>
<dbReference type="Proteomes" id="UP000293547">
    <property type="component" value="Unassembled WGS sequence"/>
</dbReference>
<protein>
    <submittedName>
        <fullName evidence="1">Uncharacterized protein</fullName>
    </submittedName>
</protein>
<organism evidence="1 2">
    <name type="scientific">Alternaria gaisen</name>
    <dbReference type="NCBI Taxonomy" id="167740"/>
    <lineage>
        <taxon>Eukaryota</taxon>
        <taxon>Fungi</taxon>
        <taxon>Dikarya</taxon>
        <taxon>Ascomycota</taxon>
        <taxon>Pezizomycotina</taxon>
        <taxon>Dothideomycetes</taxon>
        <taxon>Pleosporomycetidae</taxon>
        <taxon>Pleosporales</taxon>
        <taxon>Pleosporineae</taxon>
        <taxon>Pleosporaceae</taxon>
        <taxon>Alternaria</taxon>
        <taxon>Alternaria sect. Alternaria</taxon>
    </lineage>
</organism>
<evidence type="ECO:0000313" key="1">
    <source>
        <dbReference type="EMBL" id="KAB2104942.1"/>
    </source>
</evidence>
<name>A0ACB6FKJ2_9PLEO</name>
<evidence type="ECO:0000313" key="2">
    <source>
        <dbReference type="Proteomes" id="UP000293547"/>
    </source>
</evidence>